<dbReference type="InterPro" id="IPR016964">
    <property type="entry name" value="Sigma2_recept"/>
</dbReference>
<comment type="similarity">
    <text evidence="2">Belongs to the TMEM97/sigma-2 receptor family.</text>
</comment>
<keyword evidence="3 7" id="KW-0812">Transmembrane</keyword>
<feature type="transmembrane region" description="Helical" evidence="7">
    <location>
        <begin position="12"/>
        <end position="34"/>
    </location>
</feature>
<reference evidence="9 10" key="1">
    <citation type="submission" date="2024-10" db="EMBL/GenBank/DDBJ databases">
        <title>Updated reference genomes for cyclostephanoid diatoms.</title>
        <authorList>
            <person name="Roberts W.R."/>
            <person name="Alverson A.J."/>
        </authorList>
    </citation>
    <scope>NUCLEOTIDE SEQUENCE [LARGE SCALE GENOMIC DNA]</scope>
    <source>
        <strain evidence="9 10">AJA276-08</strain>
    </source>
</reference>
<evidence type="ECO:0000256" key="7">
    <source>
        <dbReference type="PIRNR" id="PIRNR031032"/>
    </source>
</evidence>
<protein>
    <recommendedName>
        <fullName evidence="8">EXPERA domain-containing protein</fullName>
    </recommendedName>
</protein>
<dbReference type="EMBL" id="JALLAZ020000488">
    <property type="protein sequence ID" value="KAL3794011.1"/>
    <property type="molecule type" value="Genomic_DNA"/>
</dbReference>
<keyword evidence="6 7" id="KW-0472">Membrane</keyword>
<feature type="transmembrane region" description="Helical" evidence="7">
    <location>
        <begin position="149"/>
        <end position="171"/>
    </location>
</feature>
<comment type="caution">
    <text evidence="9">The sequence shown here is derived from an EMBL/GenBank/DDBJ whole genome shotgun (WGS) entry which is preliminary data.</text>
</comment>
<dbReference type="PANTHER" id="PTHR31204">
    <property type="entry name" value="SIGMA INTRACELLULAR RECEPTOR 2"/>
    <property type="match status" value="1"/>
</dbReference>
<dbReference type="PANTHER" id="PTHR31204:SF1">
    <property type="entry name" value="SIGMA INTRACELLULAR RECEPTOR 2"/>
    <property type="match status" value="1"/>
</dbReference>
<dbReference type="GO" id="GO:0005789">
    <property type="term" value="C:endoplasmic reticulum membrane"/>
    <property type="evidence" value="ECO:0007669"/>
    <property type="project" value="UniProtKB-SubCell"/>
</dbReference>
<evidence type="ECO:0000313" key="10">
    <source>
        <dbReference type="Proteomes" id="UP001530315"/>
    </source>
</evidence>
<keyword evidence="10" id="KW-1185">Reference proteome</keyword>
<dbReference type="AlphaFoldDB" id="A0ABD3Q2X2"/>
<dbReference type="Pfam" id="PF05241">
    <property type="entry name" value="EBP"/>
    <property type="match status" value="1"/>
</dbReference>
<evidence type="ECO:0000313" key="9">
    <source>
        <dbReference type="EMBL" id="KAL3794011.1"/>
    </source>
</evidence>
<feature type="transmembrane region" description="Helical" evidence="7">
    <location>
        <begin position="65"/>
        <end position="89"/>
    </location>
</feature>
<dbReference type="InterPro" id="IPR051987">
    <property type="entry name" value="Sigma-2_receptor-like"/>
</dbReference>
<evidence type="ECO:0000256" key="3">
    <source>
        <dbReference type="ARBA" id="ARBA00022692"/>
    </source>
</evidence>
<proteinExistence type="inferred from homology"/>
<evidence type="ECO:0000256" key="5">
    <source>
        <dbReference type="ARBA" id="ARBA00022989"/>
    </source>
</evidence>
<comment type="subcellular location">
    <subcellularLocation>
        <location evidence="1">Endoplasmic reticulum membrane</location>
        <topology evidence="1">Multi-pass membrane protein</topology>
    </subcellularLocation>
</comment>
<name>A0ABD3Q2X2_9STRA</name>
<organism evidence="9 10">
    <name type="scientific">Stephanodiscus triporus</name>
    <dbReference type="NCBI Taxonomy" id="2934178"/>
    <lineage>
        <taxon>Eukaryota</taxon>
        <taxon>Sar</taxon>
        <taxon>Stramenopiles</taxon>
        <taxon>Ochrophyta</taxon>
        <taxon>Bacillariophyta</taxon>
        <taxon>Coscinodiscophyceae</taxon>
        <taxon>Thalassiosirophycidae</taxon>
        <taxon>Stephanodiscales</taxon>
        <taxon>Stephanodiscaceae</taxon>
        <taxon>Stephanodiscus</taxon>
    </lineage>
</organism>
<sequence length="185" mass="21173">MPMPTLQGHTRTAFLCFFASHIPITLLIDGQALFPRHYYPKIFRDAVDWYATTFKDKLLIHPPTWFSSLIAIEFVFQVPFFLLAVYAIARRSHDDDDDDDERKGTSNKIQGDGVFRSLCMIYGSSTATTLIPIFASIFTQRDTTVVEKAILLCFYLPYIIFPLWLVVIAVCEENVFGKKMGKKSN</sequence>
<evidence type="ECO:0000259" key="8">
    <source>
        <dbReference type="PROSITE" id="PS51751"/>
    </source>
</evidence>
<evidence type="ECO:0000256" key="6">
    <source>
        <dbReference type="ARBA" id="ARBA00023136"/>
    </source>
</evidence>
<keyword evidence="4" id="KW-0256">Endoplasmic reticulum</keyword>
<evidence type="ECO:0000256" key="1">
    <source>
        <dbReference type="ARBA" id="ARBA00004477"/>
    </source>
</evidence>
<evidence type="ECO:0000256" key="4">
    <source>
        <dbReference type="ARBA" id="ARBA00022824"/>
    </source>
</evidence>
<accession>A0ABD3Q2X2</accession>
<keyword evidence="5 7" id="KW-1133">Transmembrane helix</keyword>
<evidence type="ECO:0000256" key="2">
    <source>
        <dbReference type="ARBA" id="ARBA00009096"/>
    </source>
</evidence>
<feature type="domain" description="EXPERA" evidence="8">
    <location>
        <begin position="10"/>
        <end position="166"/>
    </location>
</feature>
<feature type="transmembrane region" description="Helical" evidence="7">
    <location>
        <begin position="118"/>
        <end position="137"/>
    </location>
</feature>
<dbReference type="InterPro" id="IPR033118">
    <property type="entry name" value="EXPERA"/>
</dbReference>
<dbReference type="Proteomes" id="UP001530315">
    <property type="component" value="Unassembled WGS sequence"/>
</dbReference>
<dbReference type="PROSITE" id="PS51751">
    <property type="entry name" value="EXPERA"/>
    <property type="match status" value="1"/>
</dbReference>
<gene>
    <name evidence="9" type="ORF">ACHAW5_004296</name>
</gene>
<dbReference type="PIRSF" id="PIRSF031032">
    <property type="entry name" value="TMP_97_prd"/>
    <property type="match status" value="1"/>
</dbReference>